<sequence>MAITQIAIDNNVYLKALLDGGYKWSNATDANGNTIITTPFVGTTNQDPERTFFWEDAGLFSAINAWEQVAAIDIRHVAAAGNIRIETGTQVQEGLDNFEFGTTERLFSKVMVDFTRVRFNNWRGRHRRHQGYRGRRHHGARIRRPGRPQWCPLLCLLAHRQRRGNGRPSVRLRTRTGTLASCFVEA</sequence>
<dbReference type="EMBL" id="FUIG01000070">
    <property type="protein sequence ID" value="SJM35129.1"/>
    <property type="molecule type" value="Genomic_DNA"/>
</dbReference>
<evidence type="ECO:0000313" key="2">
    <source>
        <dbReference type="Proteomes" id="UP000245698"/>
    </source>
</evidence>
<accession>A0A2P9AVI7</accession>
<keyword evidence="2" id="KW-1185">Reference proteome</keyword>
<evidence type="ECO:0000313" key="1">
    <source>
        <dbReference type="EMBL" id="SJM35129.1"/>
    </source>
</evidence>
<name>A0A2P9AVI7_9HYPH</name>
<reference evidence="2" key="1">
    <citation type="submission" date="2016-12" db="EMBL/GenBank/DDBJ databases">
        <authorList>
            <person name="Brunel B."/>
        </authorList>
    </citation>
    <scope>NUCLEOTIDE SEQUENCE [LARGE SCALE GENOMIC DNA]</scope>
</reference>
<protein>
    <submittedName>
        <fullName evidence="1">Uncharacterized protein</fullName>
    </submittedName>
</protein>
<organism evidence="1 2">
    <name type="scientific">Mesorhizobium delmotii</name>
    <dbReference type="NCBI Taxonomy" id="1631247"/>
    <lineage>
        <taxon>Bacteria</taxon>
        <taxon>Pseudomonadati</taxon>
        <taxon>Pseudomonadota</taxon>
        <taxon>Alphaproteobacteria</taxon>
        <taxon>Hyphomicrobiales</taxon>
        <taxon>Phyllobacteriaceae</taxon>
        <taxon>Mesorhizobium</taxon>
    </lineage>
</organism>
<dbReference type="AlphaFoldDB" id="A0A2P9AVI7"/>
<dbReference type="Proteomes" id="UP000245698">
    <property type="component" value="Unassembled WGS sequence"/>
</dbReference>
<proteinExistence type="predicted"/>
<gene>
    <name evidence="1" type="ORF">BQ8482_60140</name>
</gene>